<feature type="region of interest" description="Disordered" evidence="1">
    <location>
        <begin position="1"/>
        <end position="40"/>
    </location>
</feature>
<proteinExistence type="predicted"/>
<dbReference type="PANTHER" id="PTHR11439:SF454">
    <property type="match status" value="1"/>
</dbReference>
<dbReference type="SUPFAM" id="SSF56672">
    <property type="entry name" value="DNA/RNA polymerases"/>
    <property type="match status" value="1"/>
</dbReference>
<dbReference type="EMBL" id="PNBA02000016">
    <property type="protein sequence ID" value="KAG6397411.1"/>
    <property type="molecule type" value="Genomic_DNA"/>
</dbReference>
<dbReference type="Pfam" id="PF07727">
    <property type="entry name" value="RVT_2"/>
    <property type="match status" value="1"/>
</dbReference>
<feature type="region of interest" description="Disordered" evidence="1">
    <location>
        <begin position="61"/>
        <end position="81"/>
    </location>
</feature>
<feature type="domain" description="Reverse transcriptase Ty1/copia-type" evidence="2">
    <location>
        <begin position="124"/>
        <end position="188"/>
    </location>
</feature>
<evidence type="ECO:0000259" key="2">
    <source>
        <dbReference type="Pfam" id="PF07727"/>
    </source>
</evidence>
<feature type="compositionally biased region" description="Polar residues" evidence="1">
    <location>
        <begin position="14"/>
        <end position="35"/>
    </location>
</feature>
<accession>A0A8X8WP55</accession>
<dbReference type="Proteomes" id="UP000298416">
    <property type="component" value="Unassembled WGS sequence"/>
</dbReference>
<dbReference type="CDD" id="cd09272">
    <property type="entry name" value="RNase_HI_RT_Ty1"/>
    <property type="match status" value="1"/>
</dbReference>
<dbReference type="PANTHER" id="PTHR11439">
    <property type="entry name" value="GAG-POL-RELATED RETROTRANSPOSON"/>
    <property type="match status" value="1"/>
</dbReference>
<evidence type="ECO:0000313" key="4">
    <source>
        <dbReference type="Proteomes" id="UP000298416"/>
    </source>
</evidence>
<name>A0A8X8WP55_SALSN</name>
<keyword evidence="4" id="KW-1185">Reference proteome</keyword>
<reference evidence="3" key="1">
    <citation type="submission" date="2018-01" db="EMBL/GenBank/DDBJ databases">
        <authorList>
            <person name="Mao J.F."/>
        </authorList>
    </citation>
    <scope>NUCLEOTIDE SEQUENCE</scope>
    <source>
        <strain evidence="3">Huo1</strain>
        <tissue evidence="3">Leaf</tissue>
    </source>
</reference>
<dbReference type="InterPro" id="IPR043502">
    <property type="entry name" value="DNA/RNA_pol_sf"/>
</dbReference>
<dbReference type="InterPro" id="IPR013103">
    <property type="entry name" value="RVT_2"/>
</dbReference>
<comment type="caution">
    <text evidence="3">The sequence shown here is derived from an EMBL/GenBank/DDBJ whole genome shotgun (WGS) entry which is preliminary data.</text>
</comment>
<reference evidence="3" key="2">
    <citation type="submission" date="2020-08" db="EMBL/GenBank/DDBJ databases">
        <title>Plant Genome Project.</title>
        <authorList>
            <person name="Zhang R.-G."/>
        </authorList>
    </citation>
    <scope>NUCLEOTIDE SEQUENCE</scope>
    <source>
        <strain evidence="3">Huo1</strain>
        <tissue evidence="3">Leaf</tissue>
    </source>
</reference>
<gene>
    <name evidence="3" type="ORF">SASPL_143578</name>
</gene>
<organism evidence="3">
    <name type="scientific">Salvia splendens</name>
    <name type="common">Scarlet sage</name>
    <dbReference type="NCBI Taxonomy" id="180675"/>
    <lineage>
        <taxon>Eukaryota</taxon>
        <taxon>Viridiplantae</taxon>
        <taxon>Streptophyta</taxon>
        <taxon>Embryophyta</taxon>
        <taxon>Tracheophyta</taxon>
        <taxon>Spermatophyta</taxon>
        <taxon>Magnoliopsida</taxon>
        <taxon>eudicotyledons</taxon>
        <taxon>Gunneridae</taxon>
        <taxon>Pentapetalae</taxon>
        <taxon>asterids</taxon>
        <taxon>lamiids</taxon>
        <taxon>Lamiales</taxon>
        <taxon>Lamiaceae</taxon>
        <taxon>Nepetoideae</taxon>
        <taxon>Mentheae</taxon>
        <taxon>Salviinae</taxon>
        <taxon>Salvia</taxon>
        <taxon>Salvia subgen. Calosphace</taxon>
        <taxon>core Calosphace</taxon>
    </lineage>
</organism>
<sequence length="330" mass="36484">MDSCHLAGGGSGYSKPQQQRSVNFVEDNSPSNSDLKVSPMNLPTMDQYQQLVSLLQSQMNTQNSISASEPTPQQSPHTFSASSHTVLHNLKDNQSNTHDLSKSVTDLASVNVVLCKRNCRLCNPTLISEFKDFLAAHFKFKDLGNPKYFLGIEIARNKAGIFISQHKYALDLVTDAGLLGCKPSNTPMDSSKQLQQDEGDLLADPTVFRRLIGRLVYLCITRPDITFAVNKLSQFLSKPHTGHMIAAEKVLRYLKRTIGHGLHYSANSDLSISIFSDADWAACPNTRRSISSFCLFLGTSLISWLSKKQHTVSRSSAEAEKPQPKEAMHA</sequence>
<protein>
    <recommendedName>
        <fullName evidence="2">Reverse transcriptase Ty1/copia-type domain-containing protein</fullName>
    </recommendedName>
</protein>
<evidence type="ECO:0000256" key="1">
    <source>
        <dbReference type="SAM" id="MobiDB-lite"/>
    </source>
</evidence>
<evidence type="ECO:0000313" key="3">
    <source>
        <dbReference type="EMBL" id="KAG6397411.1"/>
    </source>
</evidence>
<dbReference type="AlphaFoldDB" id="A0A8X8WP55"/>